<dbReference type="Proteomes" id="UP000317650">
    <property type="component" value="Chromosome 3"/>
</dbReference>
<dbReference type="STRING" id="52838.A0A4S8J6P9"/>
<accession>A0A4S8J6P9</accession>
<dbReference type="PANTHER" id="PTHR10288">
    <property type="entry name" value="KH DOMAIN CONTAINING RNA BINDING PROTEIN"/>
    <property type="match status" value="1"/>
</dbReference>
<dbReference type="GO" id="GO:0003723">
    <property type="term" value="F:RNA binding"/>
    <property type="evidence" value="ECO:0007669"/>
    <property type="project" value="InterPro"/>
</dbReference>
<feature type="region of interest" description="Disordered" evidence="1">
    <location>
        <begin position="1"/>
        <end position="51"/>
    </location>
</feature>
<feature type="domain" description="K Homology" evidence="2">
    <location>
        <begin position="58"/>
        <end position="107"/>
    </location>
</feature>
<dbReference type="AlphaFoldDB" id="A0A4S8J6P9"/>
<dbReference type="InterPro" id="IPR036612">
    <property type="entry name" value="KH_dom_type_1_sf"/>
</dbReference>
<evidence type="ECO:0000313" key="4">
    <source>
        <dbReference type="Proteomes" id="UP000317650"/>
    </source>
</evidence>
<dbReference type="CDD" id="cd22459">
    <property type="entry name" value="KH-I_PEPPER_rpt1_like"/>
    <property type="match status" value="1"/>
</dbReference>
<evidence type="ECO:0000259" key="2">
    <source>
        <dbReference type="Pfam" id="PF00013"/>
    </source>
</evidence>
<keyword evidence="4" id="KW-1185">Reference proteome</keyword>
<protein>
    <recommendedName>
        <fullName evidence="2">K Homology domain-containing protein</fullName>
    </recommendedName>
</protein>
<sequence>MVGKSIRSNIDDHKSYGRPKSGSFRKRSRDQFDNAKRKRHNSSHGRGSTTTKPIDTIYRILCPVKKIGSVLGKGGGEIINTLRGATHAKIRVADAVPGAEERVVMIFSYLLQSERNDSDQDPYDNYGTELEDVRARCPAQDALLKIHYWIAADEILRCGVIQEKTEPVDVVTARIWFAKNQVGCLLGKRGTIIQ</sequence>
<dbReference type="SUPFAM" id="SSF54791">
    <property type="entry name" value="Eukaryotic type KH-domain (KH-domain type I)"/>
    <property type="match status" value="1"/>
</dbReference>
<dbReference type="Pfam" id="PF00013">
    <property type="entry name" value="KH_1"/>
    <property type="match status" value="1"/>
</dbReference>
<evidence type="ECO:0000313" key="3">
    <source>
        <dbReference type="EMBL" id="THU57218.1"/>
    </source>
</evidence>
<proteinExistence type="predicted"/>
<name>A0A4S8J6P9_MUSBA</name>
<evidence type="ECO:0000256" key="1">
    <source>
        <dbReference type="SAM" id="MobiDB-lite"/>
    </source>
</evidence>
<dbReference type="EMBL" id="PYDT01000006">
    <property type="protein sequence ID" value="THU57218.1"/>
    <property type="molecule type" value="Genomic_DNA"/>
</dbReference>
<dbReference type="Gene3D" id="3.30.310.210">
    <property type="match status" value="1"/>
</dbReference>
<comment type="caution">
    <text evidence="3">The sequence shown here is derived from an EMBL/GenBank/DDBJ whole genome shotgun (WGS) entry which is preliminary data.</text>
</comment>
<reference evidence="3 4" key="1">
    <citation type="journal article" date="2019" name="Nat. Plants">
        <title>Genome sequencing of Musa balbisiana reveals subgenome evolution and function divergence in polyploid bananas.</title>
        <authorList>
            <person name="Yao X."/>
        </authorList>
    </citation>
    <scope>NUCLEOTIDE SEQUENCE [LARGE SCALE GENOMIC DNA]</scope>
    <source>
        <strain evidence="4">cv. DH-PKW</strain>
        <tissue evidence="3">Leaves</tissue>
    </source>
</reference>
<organism evidence="3 4">
    <name type="scientific">Musa balbisiana</name>
    <name type="common">Banana</name>
    <dbReference type="NCBI Taxonomy" id="52838"/>
    <lineage>
        <taxon>Eukaryota</taxon>
        <taxon>Viridiplantae</taxon>
        <taxon>Streptophyta</taxon>
        <taxon>Embryophyta</taxon>
        <taxon>Tracheophyta</taxon>
        <taxon>Spermatophyta</taxon>
        <taxon>Magnoliopsida</taxon>
        <taxon>Liliopsida</taxon>
        <taxon>Zingiberales</taxon>
        <taxon>Musaceae</taxon>
        <taxon>Musa</taxon>
    </lineage>
</organism>
<dbReference type="InterPro" id="IPR004088">
    <property type="entry name" value="KH_dom_type_1"/>
</dbReference>
<gene>
    <name evidence="3" type="ORF">C4D60_Mb03t01190</name>
</gene>